<name>A0A0D7BGD0_9AGAR</name>
<proteinExistence type="predicted"/>
<dbReference type="Proteomes" id="UP000054007">
    <property type="component" value="Unassembled WGS sequence"/>
</dbReference>
<dbReference type="EMBL" id="KN880497">
    <property type="protein sequence ID" value="KIY68696.1"/>
    <property type="molecule type" value="Genomic_DNA"/>
</dbReference>
<sequence>MDEVKDDQDYTEQAKLGLTLGILPSNAPMPSTLLELKPNLKLHSPSQIIGTPFAVDLPRFEYPFPAESSRSPPADILSNAPSMTSSPASPLSSAGSLSSLCGVPTLQSVSVLASTYASPPPELQGLSPARVKKRLDTIPVPPSVRHKRKRPIQRKSSGGEDSDSAILPDVSPDATNTSRGV</sequence>
<feature type="region of interest" description="Disordered" evidence="1">
    <location>
        <begin position="117"/>
        <end position="181"/>
    </location>
</feature>
<evidence type="ECO:0000313" key="3">
    <source>
        <dbReference type="Proteomes" id="UP000054007"/>
    </source>
</evidence>
<gene>
    <name evidence="2" type="ORF">CYLTODRAFT_421351</name>
</gene>
<organism evidence="2 3">
    <name type="scientific">Cylindrobasidium torrendii FP15055 ss-10</name>
    <dbReference type="NCBI Taxonomy" id="1314674"/>
    <lineage>
        <taxon>Eukaryota</taxon>
        <taxon>Fungi</taxon>
        <taxon>Dikarya</taxon>
        <taxon>Basidiomycota</taxon>
        <taxon>Agaricomycotina</taxon>
        <taxon>Agaricomycetes</taxon>
        <taxon>Agaricomycetidae</taxon>
        <taxon>Agaricales</taxon>
        <taxon>Marasmiineae</taxon>
        <taxon>Physalacriaceae</taxon>
        <taxon>Cylindrobasidium</taxon>
    </lineage>
</organism>
<feature type="compositionally biased region" description="Basic residues" evidence="1">
    <location>
        <begin position="144"/>
        <end position="153"/>
    </location>
</feature>
<evidence type="ECO:0000313" key="2">
    <source>
        <dbReference type="EMBL" id="KIY68696.1"/>
    </source>
</evidence>
<feature type="region of interest" description="Disordered" evidence="1">
    <location>
        <begin position="64"/>
        <end position="97"/>
    </location>
</feature>
<dbReference type="OrthoDB" id="3003645at2759"/>
<feature type="compositionally biased region" description="Low complexity" evidence="1">
    <location>
        <begin position="78"/>
        <end position="97"/>
    </location>
</feature>
<keyword evidence="3" id="KW-1185">Reference proteome</keyword>
<protein>
    <submittedName>
        <fullName evidence="2">Uncharacterized protein</fullName>
    </submittedName>
</protein>
<dbReference type="AlphaFoldDB" id="A0A0D7BGD0"/>
<evidence type="ECO:0000256" key="1">
    <source>
        <dbReference type="SAM" id="MobiDB-lite"/>
    </source>
</evidence>
<reference evidence="2 3" key="1">
    <citation type="journal article" date="2015" name="Fungal Genet. Biol.">
        <title>Evolution of novel wood decay mechanisms in Agaricales revealed by the genome sequences of Fistulina hepatica and Cylindrobasidium torrendii.</title>
        <authorList>
            <person name="Floudas D."/>
            <person name="Held B.W."/>
            <person name="Riley R."/>
            <person name="Nagy L.G."/>
            <person name="Koehler G."/>
            <person name="Ransdell A.S."/>
            <person name="Younus H."/>
            <person name="Chow J."/>
            <person name="Chiniquy J."/>
            <person name="Lipzen A."/>
            <person name="Tritt A."/>
            <person name="Sun H."/>
            <person name="Haridas S."/>
            <person name="LaButti K."/>
            <person name="Ohm R.A."/>
            <person name="Kues U."/>
            <person name="Blanchette R.A."/>
            <person name="Grigoriev I.V."/>
            <person name="Minto R.E."/>
            <person name="Hibbett D.S."/>
        </authorList>
    </citation>
    <scope>NUCLEOTIDE SEQUENCE [LARGE SCALE GENOMIC DNA]</scope>
    <source>
        <strain evidence="2 3">FP15055 ss-10</strain>
    </source>
</reference>
<accession>A0A0D7BGD0</accession>